<protein>
    <submittedName>
        <fullName evidence="2">Ribonuclease H protein</fullName>
    </submittedName>
</protein>
<dbReference type="InterPro" id="IPR043502">
    <property type="entry name" value="DNA/RNA_pol_sf"/>
</dbReference>
<organism evidence="2 3">
    <name type="scientific">Dendrobium catenatum</name>
    <dbReference type="NCBI Taxonomy" id="906689"/>
    <lineage>
        <taxon>Eukaryota</taxon>
        <taxon>Viridiplantae</taxon>
        <taxon>Streptophyta</taxon>
        <taxon>Embryophyta</taxon>
        <taxon>Tracheophyta</taxon>
        <taxon>Spermatophyta</taxon>
        <taxon>Magnoliopsida</taxon>
        <taxon>Liliopsida</taxon>
        <taxon>Asparagales</taxon>
        <taxon>Orchidaceae</taxon>
        <taxon>Epidendroideae</taxon>
        <taxon>Malaxideae</taxon>
        <taxon>Dendrobiinae</taxon>
        <taxon>Dendrobium</taxon>
    </lineage>
</organism>
<dbReference type="Pfam" id="PF00078">
    <property type="entry name" value="RVT_1"/>
    <property type="match status" value="1"/>
</dbReference>
<dbReference type="STRING" id="906689.A0A2I0WGV4"/>
<feature type="domain" description="Reverse transcriptase" evidence="1">
    <location>
        <begin position="82"/>
        <end position="344"/>
    </location>
</feature>
<evidence type="ECO:0000313" key="2">
    <source>
        <dbReference type="EMBL" id="PKU74895.1"/>
    </source>
</evidence>
<dbReference type="Pfam" id="PF13966">
    <property type="entry name" value="zf-RVT"/>
    <property type="match status" value="1"/>
</dbReference>
<reference evidence="2 3" key="1">
    <citation type="journal article" date="2016" name="Sci. Rep.">
        <title>The Dendrobium catenatum Lindl. genome sequence provides insights into polysaccharide synthase, floral development and adaptive evolution.</title>
        <authorList>
            <person name="Zhang G.Q."/>
            <person name="Xu Q."/>
            <person name="Bian C."/>
            <person name="Tsai W.C."/>
            <person name="Yeh C.M."/>
            <person name="Liu K.W."/>
            <person name="Yoshida K."/>
            <person name="Zhang L.S."/>
            <person name="Chang S.B."/>
            <person name="Chen F."/>
            <person name="Shi Y."/>
            <person name="Su Y.Y."/>
            <person name="Zhang Y.Q."/>
            <person name="Chen L.J."/>
            <person name="Yin Y."/>
            <person name="Lin M."/>
            <person name="Huang H."/>
            <person name="Deng H."/>
            <person name="Wang Z.W."/>
            <person name="Zhu S.L."/>
            <person name="Zhao X."/>
            <person name="Deng C."/>
            <person name="Niu S.C."/>
            <person name="Huang J."/>
            <person name="Wang M."/>
            <person name="Liu G.H."/>
            <person name="Yang H.J."/>
            <person name="Xiao X.J."/>
            <person name="Hsiao Y.Y."/>
            <person name="Wu W.L."/>
            <person name="Chen Y.Y."/>
            <person name="Mitsuda N."/>
            <person name="Ohme-Takagi M."/>
            <person name="Luo Y.B."/>
            <person name="Van de Peer Y."/>
            <person name="Liu Z.J."/>
        </authorList>
    </citation>
    <scope>NUCLEOTIDE SEQUENCE [LARGE SCALE GENOMIC DNA]</scope>
    <source>
        <tissue evidence="2">The whole plant</tissue>
    </source>
</reference>
<dbReference type="CDD" id="cd01650">
    <property type="entry name" value="RT_nLTR_like"/>
    <property type="match status" value="1"/>
</dbReference>
<dbReference type="GO" id="GO:0003676">
    <property type="term" value="F:nucleic acid binding"/>
    <property type="evidence" value="ECO:0007669"/>
    <property type="project" value="InterPro"/>
</dbReference>
<dbReference type="InterPro" id="IPR000477">
    <property type="entry name" value="RT_dom"/>
</dbReference>
<dbReference type="AlphaFoldDB" id="A0A2I0WGV4"/>
<dbReference type="Pfam" id="PF13456">
    <property type="entry name" value="RVT_3"/>
    <property type="match status" value="1"/>
</dbReference>
<evidence type="ECO:0000259" key="1">
    <source>
        <dbReference type="PROSITE" id="PS50878"/>
    </source>
</evidence>
<dbReference type="GO" id="GO:0004523">
    <property type="term" value="F:RNA-DNA hybrid ribonuclease activity"/>
    <property type="evidence" value="ECO:0007669"/>
    <property type="project" value="InterPro"/>
</dbReference>
<dbReference type="PROSITE" id="PS50270">
    <property type="entry name" value="NGF_2"/>
    <property type="match status" value="1"/>
</dbReference>
<proteinExistence type="predicted"/>
<gene>
    <name evidence="2" type="ORF">MA16_Dca022401</name>
</gene>
<sequence length="939" mass="108786">MWWKQRAKVKWLKEGDSNARFFHAYASGRRNMNFIHKIKEENGMIVDDQDQVEIILNNYFTNNFIKAYWPIIKSDVWKALDNFFTTGKMCEEWKKTIIVLIPKVRNPIYPSSFRPISLCTSIYKIAAKMILKRLLIVIHKLISVEQAAFLKDRSLSDNVLVAHEVFHKFRYSKFSKGLVTFKIDLEQAYDSMGWPTLCKALEYFGFPSGFSNLIMECVFNPYFSLSINGKLSNWIEAMSGFRQGCSLSPFLFILCVQLLSNALYQISHLLYANDILFFFVASMKMIKEVRNIINKFCRWTGQCMNKGKSGLLFGKSLKRRRRRKIVRAMDLKEIKEFSYLGIKMALRRLCKPDFQFLVDKFQSMLNIWGGKFISLAGRMTLVKTVLLSFPTFHSSLLLVPKSILYEIDKQCRDFIWSKSDGRRGIHYVNWENLCRPRSQGVRGVMTCAKKAGPLKAKLAWKYFQNKEALVHKLLVPKYGNIMTNSSANISRSVAWKLLKTGEKFLKPITRWRIVNGSSVNVIRDNWILNKSLDSWPTFVKSKNDVGFTVDNLITDGRWDIAKIEELCGPHLVNLIKGIQISNESGEDKLELIQFATGKIIIAMALENSKGIPDDPSIWKWLKGIKLSSKVENFWWRIIHNAIPTNNFLHSRRMLVDDKCPWGCVQVEDIYHIISKCGKLNEAIHILKKWGFDIPEFSSLENCFKWLHKKGSWMRSLYCNLVYQSWRAKNGLVHEGKRSSSWLIATDAVSYASLSRFMINSCLGIGDDNQPVRLFNVFWRPPPPNWIKVNVDASLFSSYKAGIGGVFRDHRGRFLMAFGKKLTHWDISYLELLSILSMKEVTRDWMYAYKGMIIEGDNQNVINFINSILKNGSNEVGDLSFFKDFNLVIFNYVGRNSNKLVDLCSNYAYFSSFIWEDLVANKVPYTFTKVMKEESVNIRL</sequence>
<name>A0A2I0WGV4_9ASPA</name>
<dbReference type="InterPro" id="IPR036397">
    <property type="entry name" value="RNaseH_sf"/>
</dbReference>
<dbReference type="InterPro" id="IPR002156">
    <property type="entry name" value="RNaseH_domain"/>
</dbReference>
<dbReference type="InterPro" id="IPR026960">
    <property type="entry name" value="RVT-Znf"/>
</dbReference>
<accession>A0A2I0WGV4</accession>
<dbReference type="PANTHER" id="PTHR33116">
    <property type="entry name" value="REVERSE TRANSCRIPTASE ZINC-BINDING DOMAIN-CONTAINING PROTEIN-RELATED-RELATED"/>
    <property type="match status" value="1"/>
</dbReference>
<dbReference type="SUPFAM" id="SSF56672">
    <property type="entry name" value="DNA/RNA polymerases"/>
    <property type="match status" value="1"/>
</dbReference>
<dbReference type="PROSITE" id="PS50878">
    <property type="entry name" value="RT_POL"/>
    <property type="match status" value="1"/>
</dbReference>
<dbReference type="Gene3D" id="3.30.420.10">
    <property type="entry name" value="Ribonuclease H-like superfamily/Ribonuclease H"/>
    <property type="match status" value="1"/>
</dbReference>
<keyword evidence="3" id="KW-1185">Reference proteome</keyword>
<dbReference type="Proteomes" id="UP000233837">
    <property type="component" value="Unassembled WGS sequence"/>
</dbReference>
<evidence type="ECO:0000313" key="3">
    <source>
        <dbReference type="Proteomes" id="UP000233837"/>
    </source>
</evidence>
<dbReference type="InterPro" id="IPR044730">
    <property type="entry name" value="RNase_H-like_dom_plant"/>
</dbReference>
<dbReference type="EMBL" id="KZ502666">
    <property type="protein sequence ID" value="PKU74895.1"/>
    <property type="molecule type" value="Genomic_DNA"/>
</dbReference>
<reference evidence="2 3" key="2">
    <citation type="journal article" date="2017" name="Nature">
        <title>The Apostasia genome and the evolution of orchids.</title>
        <authorList>
            <person name="Zhang G.Q."/>
            <person name="Liu K.W."/>
            <person name="Li Z."/>
            <person name="Lohaus R."/>
            <person name="Hsiao Y.Y."/>
            <person name="Niu S.C."/>
            <person name="Wang J.Y."/>
            <person name="Lin Y.C."/>
            <person name="Xu Q."/>
            <person name="Chen L.J."/>
            <person name="Yoshida K."/>
            <person name="Fujiwara S."/>
            <person name="Wang Z.W."/>
            <person name="Zhang Y.Q."/>
            <person name="Mitsuda N."/>
            <person name="Wang M."/>
            <person name="Liu G.H."/>
            <person name="Pecoraro L."/>
            <person name="Huang H.X."/>
            <person name="Xiao X.J."/>
            <person name="Lin M."/>
            <person name="Wu X.Y."/>
            <person name="Wu W.L."/>
            <person name="Chen Y.Y."/>
            <person name="Chang S.B."/>
            <person name="Sakamoto S."/>
            <person name="Ohme-Takagi M."/>
            <person name="Yagi M."/>
            <person name="Zeng S.J."/>
            <person name="Shen C.Y."/>
            <person name="Yeh C.M."/>
            <person name="Luo Y.B."/>
            <person name="Tsai W.C."/>
            <person name="Van de Peer Y."/>
            <person name="Liu Z.J."/>
        </authorList>
    </citation>
    <scope>NUCLEOTIDE SEQUENCE [LARGE SCALE GENOMIC DNA]</scope>
    <source>
        <tissue evidence="2">The whole plant</tissue>
    </source>
</reference>
<dbReference type="CDD" id="cd06222">
    <property type="entry name" value="RNase_H_like"/>
    <property type="match status" value="1"/>
</dbReference>
<dbReference type="PANTHER" id="PTHR33116:SF86">
    <property type="entry name" value="REVERSE TRANSCRIPTASE DOMAIN-CONTAINING PROTEIN"/>
    <property type="match status" value="1"/>
</dbReference>